<evidence type="ECO:0000256" key="11">
    <source>
        <dbReference type="ARBA" id="ARBA00025614"/>
    </source>
</evidence>
<dbReference type="HAMAP" id="MF_01398">
    <property type="entry name" value="ATP_synth_b_bprime"/>
    <property type="match status" value="1"/>
</dbReference>
<evidence type="ECO:0000256" key="5">
    <source>
        <dbReference type="ARBA" id="ARBA00022781"/>
    </source>
</evidence>
<evidence type="ECO:0000256" key="4">
    <source>
        <dbReference type="ARBA" id="ARBA00022692"/>
    </source>
</evidence>
<keyword evidence="3 13" id="KW-0138">CF(0)</keyword>
<evidence type="ECO:0000256" key="10">
    <source>
        <dbReference type="ARBA" id="ARBA00025198"/>
    </source>
</evidence>
<evidence type="ECO:0000256" key="2">
    <source>
        <dbReference type="ARBA" id="ARBA00022448"/>
    </source>
</evidence>
<evidence type="ECO:0000256" key="14">
    <source>
        <dbReference type="RuleBase" id="RU003848"/>
    </source>
</evidence>
<evidence type="ECO:0000256" key="15">
    <source>
        <dbReference type="SAM" id="Coils"/>
    </source>
</evidence>
<accession>A0A2W6MT86</accession>
<dbReference type="OrthoDB" id="5334261at2"/>
<keyword evidence="7 13" id="KW-0406">Ion transport</keyword>
<feature type="transmembrane region" description="Helical" evidence="13">
    <location>
        <begin position="6"/>
        <end position="24"/>
    </location>
</feature>
<evidence type="ECO:0000256" key="7">
    <source>
        <dbReference type="ARBA" id="ARBA00023065"/>
    </source>
</evidence>
<dbReference type="InterPro" id="IPR002146">
    <property type="entry name" value="ATP_synth_b/b'su_bac/chlpt"/>
</dbReference>
<dbReference type="GO" id="GO:0005886">
    <property type="term" value="C:plasma membrane"/>
    <property type="evidence" value="ECO:0007669"/>
    <property type="project" value="UniProtKB-SubCell"/>
</dbReference>
<gene>
    <name evidence="13" type="primary">atpF</name>
    <name evidence="16" type="ORF">B6S12_07800</name>
</gene>
<evidence type="ECO:0000256" key="13">
    <source>
        <dbReference type="HAMAP-Rule" id="MF_01398"/>
    </source>
</evidence>
<protein>
    <recommendedName>
        <fullName evidence="13">ATP synthase subunit b</fullName>
    </recommendedName>
    <alternativeName>
        <fullName evidence="13">ATP synthase F(0) sector subunit b</fullName>
    </alternativeName>
    <alternativeName>
        <fullName evidence="13">ATPase subunit I</fullName>
    </alternativeName>
    <alternativeName>
        <fullName evidence="13">F-type ATPase subunit b</fullName>
        <shortName evidence="13">F-ATPase subunit b</shortName>
    </alternativeName>
</protein>
<dbReference type="CDD" id="cd06503">
    <property type="entry name" value="ATP-synt_Fo_b"/>
    <property type="match status" value="1"/>
</dbReference>
<dbReference type="GO" id="GO:0045259">
    <property type="term" value="C:proton-transporting ATP synthase complex"/>
    <property type="evidence" value="ECO:0007669"/>
    <property type="project" value="UniProtKB-KW"/>
</dbReference>
<comment type="function">
    <text evidence="10 13">F(1)F(0) ATP synthase produces ATP from ADP in the presence of a proton or sodium gradient. F-type ATPases consist of two structural domains, F(1) containing the extramembraneous catalytic core and F(0) containing the membrane proton channel, linked together by a central stalk and a peripheral stalk. During catalysis, ATP synthesis in the catalytic domain of F(1) is coupled via a rotary mechanism of the central stalk subunits to proton translocation.</text>
</comment>
<evidence type="ECO:0000256" key="9">
    <source>
        <dbReference type="ARBA" id="ARBA00023310"/>
    </source>
</evidence>
<keyword evidence="9 13" id="KW-0066">ATP synthesis</keyword>
<comment type="subunit">
    <text evidence="13">F-type ATPases have 2 components, F(1) - the catalytic core - and F(0) - the membrane proton channel. F(1) has five subunits: alpha(3), beta(3), gamma(1), delta(1), epsilon(1). F(0) has three main subunits: a(1), b(2) and c(10-14). The alpha and beta chains form an alternating ring which encloses part of the gamma chain. F(1) is attached to F(0) by a central stalk formed by the gamma and epsilon chains, while a peripheral stalk is formed by the delta and b chains.</text>
</comment>
<keyword evidence="2 13" id="KW-0813">Transport</keyword>
<name>A0A2W6MT86_9HELI</name>
<dbReference type="Pfam" id="PF00430">
    <property type="entry name" value="ATP-synt_B"/>
    <property type="match status" value="1"/>
</dbReference>
<keyword evidence="13" id="KW-1003">Cell membrane</keyword>
<keyword evidence="6 13" id="KW-1133">Transmembrane helix</keyword>
<evidence type="ECO:0000256" key="6">
    <source>
        <dbReference type="ARBA" id="ARBA00022989"/>
    </source>
</evidence>
<dbReference type="EMBL" id="NBIU01000024">
    <property type="protein sequence ID" value="PZT47687.1"/>
    <property type="molecule type" value="Genomic_DNA"/>
</dbReference>
<dbReference type="Proteomes" id="UP000249746">
    <property type="component" value="Unassembled WGS sequence"/>
</dbReference>
<evidence type="ECO:0000313" key="16">
    <source>
        <dbReference type="EMBL" id="PZT47687.1"/>
    </source>
</evidence>
<dbReference type="RefSeq" id="WP_111230245.1">
    <property type="nucleotide sequence ID" value="NZ_NBIU01000024.1"/>
</dbReference>
<dbReference type="NCBIfam" id="NF006293">
    <property type="entry name" value="PRK08476.1"/>
    <property type="match status" value="1"/>
</dbReference>
<evidence type="ECO:0000256" key="1">
    <source>
        <dbReference type="ARBA" id="ARBA00005513"/>
    </source>
</evidence>
<comment type="subcellular location">
    <subcellularLocation>
        <location evidence="13">Cell membrane</location>
        <topology evidence="13">Single-pass membrane protein</topology>
    </subcellularLocation>
    <subcellularLocation>
        <location evidence="12">Endomembrane system</location>
        <topology evidence="12">Single-pass membrane protein</topology>
    </subcellularLocation>
</comment>
<keyword evidence="5 13" id="KW-0375">Hydrogen ion transport</keyword>
<dbReference type="AlphaFoldDB" id="A0A2W6MT86"/>
<keyword evidence="4 13" id="KW-0812">Transmembrane</keyword>
<evidence type="ECO:0000256" key="8">
    <source>
        <dbReference type="ARBA" id="ARBA00023136"/>
    </source>
</evidence>
<comment type="caution">
    <text evidence="16">The sequence shown here is derived from an EMBL/GenBank/DDBJ whole genome shotgun (WGS) entry which is preliminary data.</text>
</comment>
<proteinExistence type="inferred from homology"/>
<feature type="coiled-coil region" evidence="15">
    <location>
        <begin position="61"/>
        <end position="118"/>
    </location>
</feature>
<dbReference type="InterPro" id="IPR050059">
    <property type="entry name" value="ATP_synthase_B_chain"/>
</dbReference>
<comment type="function">
    <text evidence="11">Component of the F(0) channel, it forms part of the peripheral stalk, linking F(1) to F(0). The b'-subunit is a diverged and duplicated form of b found in plants and photosynthetic bacteria.</text>
</comment>
<dbReference type="GO" id="GO:0046961">
    <property type="term" value="F:proton-transporting ATPase activity, rotational mechanism"/>
    <property type="evidence" value="ECO:0007669"/>
    <property type="project" value="TreeGrafter"/>
</dbReference>
<comment type="similarity">
    <text evidence="1 13 14">Belongs to the ATPase B chain family.</text>
</comment>
<dbReference type="GO" id="GO:0012505">
    <property type="term" value="C:endomembrane system"/>
    <property type="evidence" value="ECO:0007669"/>
    <property type="project" value="UniProtKB-SubCell"/>
</dbReference>
<keyword evidence="15" id="KW-0175">Coiled coil</keyword>
<dbReference type="PANTHER" id="PTHR33445">
    <property type="entry name" value="ATP SYNTHASE SUBUNIT B', CHLOROPLASTIC"/>
    <property type="match status" value="1"/>
</dbReference>
<keyword evidence="8 13" id="KW-0472">Membrane</keyword>
<dbReference type="GO" id="GO:0046933">
    <property type="term" value="F:proton-transporting ATP synthase activity, rotational mechanism"/>
    <property type="evidence" value="ECO:0007669"/>
    <property type="project" value="UniProtKB-UniRule"/>
</dbReference>
<organism evidence="16 17">
    <name type="scientific">Helicobacter valdiviensis</name>
    <dbReference type="NCBI Taxonomy" id="1458358"/>
    <lineage>
        <taxon>Bacteria</taxon>
        <taxon>Pseudomonadati</taxon>
        <taxon>Campylobacterota</taxon>
        <taxon>Epsilonproteobacteria</taxon>
        <taxon>Campylobacterales</taxon>
        <taxon>Helicobacteraceae</taxon>
        <taxon>Helicobacter</taxon>
    </lineage>
</organism>
<evidence type="ECO:0000313" key="17">
    <source>
        <dbReference type="Proteomes" id="UP000249746"/>
    </source>
</evidence>
<evidence type="ECO:0000256" key="12">
    <source>
        <dbReference type="ARBA" id="ARBA00037847"/>
    </source>
</evidence>
<keyword evidence="17" id="KW-1185">Reference proteome</keyword>
<evidence type="ECO:0000256" key="3">
    <source>
        <dbReference type="ARBA" id="ARBA00022547"/>
    </source>
</evidence>
<reference evidence="16 17" key="1">
    <citation type="submission" date="2017-03" db="EMBL/GenBank/DDBJ databases">
        <title>Genomic and clinical evidence uncovers the enterohepatic species Helicobacter valdiviensis as a potential human intestinal pathogen.</title>
        <authorList>
            <person name="Fresia P."/>
            <person name="Jara R."/>
            <person name="Sierra R."/>
            <person name="Ferres I."/>
            <person name="Greif G."/>
            <person name="Iraola G."/>
            <person name="Collado L."/>
        </authorList>
    </citation>
    <scope>NUCLEOTIDE SEQUENCE [LARGE SCALE GENOMIC DNA]</scope>
    <source>
        <strain evidence="16 17">WBE14</strain>
    </source>
</reference>
<dbReference type="PANTHER" id="PTHR33445:SF1">
    <property type="entry name" value="ATP SYNTHASE SUBUNIT B"/>
    <property type="match status" value="1"/>
</dbReference>
<sequence>MTIIPTPWVMALVLVIFLILIYLLNQILYKPLIGFMDARDASIKRDSEGIEGNTNEIKMLKMEAEEVLVKAKQEAADIKSKAQEVAKEKAEIKISQKKSELQQKYLEFTRELEDEKERLQETLLGQVPQFQTALQSKLKNI</sequence>